<dbReference type="CDD" id="cd00254">
    <property type="entry name" value="LT-like"/>
    <property type="match status" value="1"/>
</dbReference>
<dbReference type="GO" id="GO:0000270">
    <property type="term" value="P:peptidoglycan metabolic process"/>
    <property type="evidence" value="ECO:0007669"/>
    <property type="project" value="InterPro"/>
</dbReference>
<evidence type="ECO:0000313" key="5">
    <source>
        <dbReference type="Proteomes" id="UP000598633"/>
    </source>
</evidence>
<dbReference type="PROSITE" id="PS00922">
    <property type="entry name" value="TRANSGLYCOSYLASE"/>
    <property type="match status" value="1"/>
</dbReference>
<evidence type="ECO:0000256" key="2">
    <source>
        <dbReference type="SAM" id="MobiDB-lite"/>
    </source>
</evidence>
<feature type="region of interest" description="Disordered" evidence="2">
    <location>
        <begin position="1"/>
        <end position="36"/>
    </location>
</feature>
<dbReference type="AlphaFoldDB" id="A0A8J6XZL0"/>
<dbReference type="InterPro" id="IPR000189">
    <property type="entry name" value="Transglyc_AS"/>
</dbReference>
<proteinExistence type="inferred from homology"/>
<dbReference type="Pfam" id="PF01464">
    <property type="entry name" value="SLT"/>
    <property type="match status" value="1"/>
</dbReference>
<name>A0A8J6XZL0_9BACT</name>
<dbReference type="Gene3D" id="1.10.530.10">
    <property type="match status" value="1"/>
</dbReference>
<gene>
    <name evidence="4" type="ORF">IFJ97_04230</name>
</gene>
<feature type="domain" description="Transglycosylase SLT" evidence="3">
    <location>
        <begin position="113"/>
        <end position="213"/>
    </location>
</feature>
<protein>
    <submittedName>
        <fullName evidence="4">Lytic transglycosylase domain-containing protein</fullName>
    </submittedName>
</protein>
<dbReference type="InterPro" id="IPR023346">
    <property type="entry name" value="Lysozyme-like_dom_sf"/>
</dbReference>
<dbReference type="GO" id="GO:0008933">
    <property type="term" value="F:peptidoglycan lytic transglycosylase activity"/>
    <property type="evidence" value="ECO:0007669"/>
    <property type="project" value="InterPro"/>
</dbReference>
<evidence type="ECO:0000313" key="4">
    <source>
        <dbReference type="EMBL" id="MBD3870548.1"/>
    </source>
</evidence>
<dbReference type="InterPro" id="IPR008258">
    <property type="entry name" value="Transglycosylase_SLT_dom_1"/>
</dbReference>
<dbReference type="GO" id="GO:0016020">
    <property type="term" value="C:membrane"/>
    <property type="evidence" value="ECO:0007669"/>
    <property type="project" value="InterPro"/>
</dbReference>
<dbReference type="EMBL" id="JACXWA010000069">
    <property type="protein sequence ID" value="MBD3870548.1"/>
    <property type="molecule type" value="Genomic_DNA"/>
</dbReference>
<dbReference type="Proteomes" id="UP000598633">
    <property type="component" value="Unassembled WGS sequence"/>
</dbReference>
<evidence type="ECO:0000259" key="3">
    <source>
        <dbReference type="Pfam" id="PF01464"/>
    </source>
</evidence>
<comment type="caution">
    <text evidence="4">The sequence shown here is derived from an EMBL/GenBank/DDBJ whole genome shotgun (WGS) entry which is preliminary data.</text>
</comment>
<dbReference type="PANTHER" id="PTHR37423">
    <property type="entry name" value="SOLUBLE LYTIC MUREIN TRANSGLYCOSYLASE-RELATED"/>
    <property type="match status" value="1"/>
</dbReference>
<evidence type="ECO:0000256" key="1">
    <source>
        <dbReference type="ARBA" id="ARBA00007734"/>
    </source>
</evidence>
<reference evidence="4 5" key="1">
    <citation type="submission" date="2020-08" db="EMBL/GenBank/DDBJ databases">
        <title>Acidobacteriota in marine sediments use diverse sulfur dissimilation pathways.</title>
        <authorList>
            <person name="Wasmund K."/>
        </authorList>
    </citation>
    <scope>NUCLEOTIDE SEQUENCE [LARGE SCALE GENOMIC DNA]</scope>
    <source>
        <strain evidence="4">MAG AM3-A</strain>
    </source>
</reference>
<sequence length="285" mass="30369">MIRLDGYPSPAGIPFRRHTAVDSGAGTRRSPGRTRQPHACVSQTFESRTFSGGFLATDTPSTVVVCHNSSVTRGVSIHVVCVLLTLPTLLLAAAPAADSGRTALDRADLRQLVQTISREHGVDPSLVDAVVRVESAYDPNAVSRRGAMGLMQLMPATAKRLGVDDPFDPEKNIRGGVREFSRLLDQYSGNLQFALAAYNAGEGAVARYRGVPPYAETQNYVSRILTIYTGQPYRMGGASRPARPVKMMRDPNGTTVITNTTAAATASIRSPALGDGPLRGGFGTK</sequence>
<organism evidence="4 5">
    <name type="scientific">Candidatus Sulfomarinibacter kjeldsenii</name>
    <dbReference type="NCBI Taxonomy" id="2885994"/>
    <lineage>
        <taxon>Bacteria</taxon>
        <taxon>Pseudomonadati</taxon>
        <taxon>Acidobacteriota</taxon>
        <taxon>Thermoanaerobaculia</taxon>
        <taxon>Thermoanaerobaculales</taxon>
        <taxon>Candidatus Sulfomarinibacteraceae</taxon>
        <taxon>Candidatus Sulfomarinibacter</taxon>
    </lineage>
</organism>
<accession>A0A8J6XZL0</accession>
<dbReference type="SUPFAM" id="SSF53955">
    <property type="entry name" value="Lysozyme-like"/>
    <property type="match status" value="1"/>
</dbReference>
<dbReference type="PANTHER" id="PTHR37423:SF2">
    <property type="entry name" value="MEMBRANE-BOUND LYTIC MUREIN TRANSGLYCOSYLASE C"/>
    <property type="match status" value="1"/>
</dbReference>
<comment type="similarity">
    <text evidence="1">Belongs to the transglycosylase Slt family.</text>
</comment>